<dbReference type="InterPro" id="IPR004183">
    <property type="entry name" value="Xdiol_dOase_suB"/>
</dbReference>
<dbReference type="CDD" id="cd07363">
    <property type="entry name" value="45_DOPA_Dioxygenase"/>
    <property type="match status" value="1"/>
</dbReference>
<dbReference type="Pfam" id="PF02900">
    <property type="entry name" value="LigB"/>
    <property type="match status" value="1"/>
</dbReference>
<dbReference type="GO" id="GO:0008270">
    <property type="term" value="F:zinc ion binding"/>
    <property type="evidence" value="ECO:0007669"/>
    <property type="project" value="InterPro"/>
</dbReference>
<comment type="cofactor">
    <cofactor evidence="1">
        <name>Zn(2+)</name>
        <dbReference type="ChEBI" id="CHEBI:29105"/>
    </cofactor>
</comment>
<evidence type="ECO:0000313" key="8">
    <source>
        <dbReference type="Proteomes" id="UP001172681"/>
    </source>
</evidence>
<accession>A0AA38Y321</accession>
<dbReference type="InterPro" id="IPR014436">
    <property type="entry name" value="Extradiol_dOase_DODA"/>
</dbReference>
<name>A0AA38Y321_9EURO</name>
<evidence type="ECO:0000256" key="1">
    <source>
        <dbReference type="ARBA" id="ARBA00001947"/>
    </source>
</evidence>
<evidence type="ECO:0000256" key="4">
    <source>
        <dbReference type="ARBA" id="ARBA00022833"/>
    </source>
</evidence>
<evidence type="ECO:0000256" key="5">
    <source>
        <dbReference type="ARBA" id="ARBA00023002"/>
    </source>
</evidence>
<evidence type="ECO:0000313" key="7">
    <source>
        <dbReference type="EMBL" id="KAJ9633570.1"/>
    </source>
</evidence>
<dbReference type="EMBL" id="JAPDRN010000045">
    <property type="protein sequence ID" value="KAJ9633570.1"/>
    <property type="molecule type" value="Genomic_DNA"/>
</dbReference>
<feature type="domain" description="Extradiol ring-cleavage dioxygenase class III enzyme subunit B" evidence="6">
    <location>
        <begin position="9"/>
        <end position="257"/>
    </location>
</feature>
<reference evidence="7" key="1">
    <citation type="submission" date="2022-10" db="EMBL/GenBank/DDBJ databases">
        <title>Culturing micro-colonial fungi from biological soil crusts in the Mojave desert and describing Neophaeococcomyces mojavensis, and introducing the new genera and species Taxawa tesnikishii.</title>
        <authorList>
            <person name="Kurbessoian T."/>
            <person name="Stajich J.E."/>
        </authorList>
    </citation>
    <scope>NUCLEOTIDE SEQUENCE</scope>
    <source>
        <strain evidence="7">TK_35</strain>
    </source>
</reference>
<gene>
    <name evidence="7" type="ORF">H2204_006953</name>
</gene>
<evidence type="ECO:0000256" key="3">
    <source>
        <dbReference type="ARBA" id="ARBA00022723"/>
    </source>
</evidence>
<proteinExistence type="inferred from homology"/>
<dbReference type="GO" id="GO:0016702">
    <property type="term" value="F:oxidoreductase activity, acting on single donors with incorporation of molecular oxygen, incorporation of two atoms of oxygen"/>
    <property type="evidence" value="ECO:0007669"/>
    <property type="project" value="UniProtKB-ARBA"/>
</dbReference>
<dbReference type="PANTHER" id="PTHR30096">
    <property type="entry name" value="4,5-DOPA DIOXYGENASE EXTRADIOL-LIKE PROTEIN"/>
    <property type="match status" value="1"/>
</dbReference>
<dbReference type="PANTHER" id="PTHR30096:SF1">
    <property type="entry name" value="AROMATIC RING-OPENING DIOXYGENASE FAMILY PROTEIN (AFU_ORTHOLOGUE AFUA_7G00640)"/>
    <property type="match status" value="1"/>
</dbReference>
<dbReference type="Gene3D" id="3.40.830.10">
    <property type="entry name" value="LigB-like"/>
    <property type="match status" value="1"/>
</dbReference>
<evidence type="ECO:0000256" key="2">
    <source>
        <dbReference type="ARBA" id="ARBA00007581"/>
    </source>
</evidence>
<dbReference type="SUPFAM" id="SSF53213">
    <property type="entry name" value="LigB-like"/>
    <property type="match status" value="1"/>
</dbReference>
<sequence>MLGEESTSADYWEKCGQAALRHGVKHIIIMGAHWSALNDEIQVSMNPNPGKDPIGGVHPRWYKDYKLIPDLPMGEHVIQLLRDSGFNAKPNKSCVWIHDIYTLIIRMFPGGNMPPTTVLSTNARYDPHFHMRMGMALRSLRSRPDVLLMGTGGAVHNLYRNVWGPIVKYNDNFAQEVPPANWALNFRQEFEDAVMKNSGPALRRAVVSLMKLPDFRDAHATDDHFIAACFCAGLVGHEDDVGAPVEFGAETWELGNMCNDQYTFGSWEAFPVAC</sequence>
<keyword evidence="4" id="KW-0862">Zinc</keyword>
<keyword evidence="5" id="KW-0560">Oxidoreductase</keyword>
<keyword evidence="8" id="KW-1185">Reference proteome</keyword>
<dbReference type="AlphaFoldDB" id="A0AA38Y321"/>
<keyword evidence="3" id="KW-0479">Metal-binding</keyword>
<dbReference type="Proteomes" id="UP001172681">
    <property type="component" value="Unassembled WGS sequence"/>
</dbReference>
<protein>
    <recommendedName>
        <fullName evidence="6">Extradiol ring-cleavage dioxygenase class III enzyme subunit B domain-containing protein</fullName>
    </recommendedName>
</protein>
<dbReference type="GO" id="GO:0008198">
    <property type="term" value="F:ferrous iron binding"/>
    <property type="evidence" value="ECO:0007669"/>
    <property type="project" value="InterPro"/>
</dbReference>
<evidence type="ECO:0000259" key="6">
    <source>
        <dbReference type="Pfam" id="PF02900"/>
    </source>
</evidence>
<comment type="similarity">
    <text evidence="2">Belongs to the DODA-type extradiol aromatic ring-opening dioxygenase family.</text>
</comment>
<comment type="caution">
    <text evidence="7">The sequence shown here is derived from an EMBL/GenBank/DDBJ whole genome shotgun (WGS) entry which is preliminary data.</text>
</comment>
<organism evidence="7 8">
    <name type="scientific">Knufia peltigerae</name>
    <dbReference type="NCBI Taxonomy" id="1002370"/>
    <lineage>
        <taxon>Eukaryota</taxon>
        <taxon>Fungi</taxon>
        <taxon>Dikarya</taxon>
        <taxon>Ascomycota</taxon>
        <taxon>Pezizomycotina</taxon>
        <taxon>Eurotiomycetes</taxon>
        <taxon>Chaetothyriomycetidae</taxon>
        <taxon>Chaetothyriales</taxon>
        <taxon>Trichomeriaceae</taxon>
        <taxon>Knufia</taxon>
    </lineage>
</organism>